<proteinExistence type="predicted"/>
<feature type="transmembrane region" description="Helical" evidence="1">
    <location>
        <begin position="12"/>
        <end position="30"/>
    </location>
</feature>
<dbReference type="RefSeq" id="WP_020789638.1">
    <property type="nucleotide sequence ID" value="NZ_JAADZU010000006.1"/>
</dbReference>
<dbReference type="InterPro" id="IPR005693">
    <property type="entry name" value="Mce"/>
</dbReference>
<dbReference type="GO" id="GO:0051701">
    <property type="term" value="P:biological process involved in interaction with host"/>
    <property type="evidence" value="ECO:0007669"/>
    <property type="project" value="TreeGrafter"/>
</dbReference>
<feature type="domain" description="Mce/MlaD" evidence="2">
    <location>
        <begin position="38"/>
        <end position="117"/>
    </location>
</feature>
<dbReference type="InterPro" id="IPR024516">
    <property type="entry name" value="Mce_C"/>
</dbReference>
<keyword evidence="1" id="KW-0472">Membrane</keyword>
<accession>A0A7K3LJV2</accession>
<gene>
    <name evidence="4" type="ORF">GYA93_02900</name>
</gene>
<keyword evidence="1" id="KW-1133">Transmembrane helix</keyword>
<dbReference type="Proteomes" id="UP000466307">
    <property type="component" value="Unassembled WGS sequence"/>
</dbReference>
<dbReference type="Pfam" id="PF02470">
    <property type="entry name" value="MlaD"/>
    <property type="match status" value="1"/>
</dbReference>
<evidence type="ECO:0000259" key="2">
    <source>
        <dbReference type="Pfam" id="PF02470"/>
    </source>
</evidence>
<feature type="domain" description="Mammalian cell entry C-terminal" evidence="3">
    <location>
        <begin position="126"/>
        <end position="295"/>
    </location>
</feature>
<dbReference type="Pfam" id="PF11887">
    <property type="entry name" value="Mce4_CUP1"/>
    <property type="match status" value="1"/>
</dbReference>
<dbReference type="PANTHER" id="PTHR33371">
    <property type="entry name" value="INTERMEMBRANE PHOSPHOLIPID TRANSPORT SYSTEM BINDING PROTEIN MLAD-RELATED"/>
    <property type="match status" value="1"/>
</dbReference>
<dbReference type="EMBL" id="JAADZU010000006">
    <property type="protein sequence ID" value="NDK88535.1"/>
    <property type="molecule type" value="Genomic_DNA"/>
</dbReference>
<evidence type="ECO:0000313" key="4">
    <source>
        <dbReference type="EMBL" id="NDK88535.1"/>
    </source>
</evidence>
<dbReference type="InterPro" id="IPR003399">
    <property type="entry name" value="Mce/MlaD"/>
</dbReference>
<protein>
    <submittedName>
        <fullName evidence="4">MCE family protein</fullName>
    </submittedName>
</protein>
<dbReference type="AlphaFoldDB" id="A0A7K3LJV2"/>
<keyword evidence="5" id="KW-1185">Reference proteome</keyword>
<dbReference type="NCBIfam" id="TIGR00996">
    <property type="entry name" value="Mtu_fam_mce"/>
    <property type="match status" value="1"/>
</dbReference>
<dbReference type="PANTHER" id="PTHR33371:SF17">
    <property type="entry name" value="MCE-FAMILY PROTEIN MCE1B"/>
    <property type="match status" value="1"/>
</dbReference>
<comment type="caution">
    <text evidence="4">The sequence shown here is derived from an EMBL/GenBank/DDBJ whole genome shotgun (WGS) entry which is preliminary data.</text>
</comment>
<evidence type="ECO:0000313" key="5">
    <source>
        <dbReference type="Proteomes" id="UP000466307"/>
    </source>
</evidence>
<dbReference type="InterPro" id="IPR052336">
    <property type="entry name" value="MlaD_Phospholipid_Transporter"/>
</dbReference>
<evidence type="ECO:0000259" key="3">
    <source>
        <dbReference type="Pfam" id="PF11887"/>
    </source>
</evidence>
<evidence type="ECO:0000256" key="1">
    <source>
        <dbReference type="SAM" id="Phobius"/>
    </source>
</evidence>
<name>A0A7K3LJV2_9ACTN</name>
<dbReference type="GO" id="GO:0005576">
    <property type="term" value="C:extracellular region"/>
    <property type="evidence" value="ECO:0007669"/>
    <property type="project" value="TreeGrafter"/>
</dbReference>
<reference evidence="4 5" key="1">
    <citation type="submission" date="2020-01" db="EMBL/GenBank/DDBJ databases">
        <title>Investigation of new actinobacteria for the biodesulphurisation of diesel fuel.</title>
        <authorList>
            <person name="Athi Narayanan S.M."/>
        </authorList>
    </citation>
    <scope>NUCLEOTIDE SEQUENCE [LARGE SCALE GENOMIC DNA]</scope>
    <source>
        <strain evidence="4 5">213E</strain>
    </source>
</reference>
<organism evidence="4 5">
    <name type="scientific">Gordonia desulfuricans</name>
    <dbReference type="NCBI Taxonomy" id="89051"/>
    <lineage>
        <taxon>Bacteria</taxon>
        <taxon>Bacillati</taxon>
        <taxon>Actinomycetota</taxon>
        <taxon>Actinomycetes</taxon>
        <taxon>Mycobacteriales</taxon>
        <taxon>Gordoniaceae</taxon>
        <taxon>Gordonia</taxon>
    </lineage>
</organism>
<keyword evidence="1" id="KW-0812">Transmembrane</keyword>
<sequence length="340" mass="36231">MTTLSPMTVLKAASFVIIGLIAAVLVVNTLRVPVAGATDTYVIDFTDAEGLVAGNPVKMSGVRIGRVDGIRLVHGDNGTAKASVTVEIEKGQVVPERVQAAVRYGDMLGARYIALSPSTDTRIPARSGNEIPLAATTPPIDLTALMNGFQPLFDALEPNQVNDLARGFVDTFEGRQGSVHLLLTQIASMGENLSANGAIFARLVTNLNVLMETAERRSPQMTELFTGLNQLTSAIVGDDGQLGALLDSGDRALSSLAQMMTAADGRFASTLTGLRDVTGSWIPQTAQFEKFLDQFPVMAGKINDSGRYGGFMMLYLCNFTLKAFDLEANIFGPTHSPVCR</sequence>